<reference evidence="1 2" key="1">
    <citation type="submission" date="2015-05" db="EMBL/GenBank/DDBJ databases">
        <title>Complete genome of Marinobacter psychrophilus strain 20041T isolated from sea-ice of the Canadian Basin.</title>
        <authorList>
            <person name="Song L."/>
            <person name="Ren L."/>
            <person name="Yu Y."/>
            <person name="Wang X."/>
        </authorList>
    </citation>
    <scope>NUCLEOTIDE SEQUENCE [LARGE SCALE GENOMIC DNA]</scope>
    <source>
        <strain evidence="1 2">20041</strain>
    </source>
</reference>
<dbReference type="AlphaFoldDB" id="A0A0H4I2I9"/>
<sequence length="84" mass="9084">MMQPHVSKIRGLTPQQKQELWERWKKGQSLSEIGRALGKHAGSITGMLAMHGGIAPPGRSRSARVLNTGEHLTGPICNACRATV</sequence>
<dbReference type="STRING" id="330734.ABA45_05055"/>
<dbReference type="PATRIC" id="fig|330734.3.peg.1071"/>
<dbReference type="EMBL" id="CP011494">
    <property type="protein sequence ID" value="AKO51865.1"/>
    <property type="molecule type" value="Genomic_DNA"/>
</dbReference>
<gene>
    <name evidence="1" type="ORF">ABA45_05055</name>
</gene>
<proteinExistence type="predicted"/>
<dbReference type="Proteomes" id="UP000036406">
    <property type="component" value="Chromosome"/>
</dbReference>
<evidence type="ECO:0000313" key="1">
    <source>
        <dbReference type="EMBL" id="AKO51865.1"/>
    </source>
</evidence>
<organism evidence="1 2">
    <name type="scientific">Marinobacter psychrophilus</name>
    <dbReference type="NCBI Taxonomy" id="330734"/>
    <lineage>
        <taxon>Bacteria</taxon>
        <taxon>Pseudomonadati</taxon>
        <taxon>Pseudomonadota</taxon>
        <taxon>Gammaproteobacteria</taxon>
        <taxon>Pseudomonadales</taxon>
        <taxon>Marinobacteraceae</taxon>
        <taxon>Marinobacter</taxon>
    </lineage>
</organism>
<name>A0A0H4I2I9_9GAMM</name>
<accession>A0A0H4I2I9</accession>
<keyword evidence="2" id="KW-1185">Reference proteome</keyword>
<dbReference type="KEGG" id="mpq:ABA45_05055"/>
<protein>
    <submittedName>
        <fullName evidence="1">Uncharacterized protein</fullName>
    </submittedName>
</protein>
<evidence type="ECO:0000313" key="2">
    <source>
        <dbReference type="Proteomes" id="UP000036406"/>
    </source>
</evidence>